<dbReference type="RefSeq" id="WP_011437181.1">
    <property type="nucleotide sequence ID" value="NC_007777.1"/>
</dbReference>
<dbReference type="OrthoDB" id="3217974at2"/>
<feature type="region of interest" description="Disordered" evidence="1">
    <location>
        <begin position="92"/>
        <end position="112"/>
    </location>
</feature>
<dbReference type="STRING" id="106370.Francci3_2793"/>
<feature type="region of interest" description="Disordered" evidence="1">
    <location>
        <begin position="164"/>
        <end position="201"/>
    </location>
</feature>
<reference evidence="2 3" key="1">
    <citation type="journal article" date="2007" name="Genome Res.">
        <title>Genome characteristics of facultatively symbiotic Frankia sp. strains reflect host range and host plant biogeography.</title>
        <authorList>
            <person name="Normand P."/>
            <person name="Lapierre P."/>
            <person name="Tisa L.S."/>
            <person name="Gogarten J.P."/>
            <person name="Alloisio N."/>
            <person name="Bagnarol E."/>
            <person name="Bassi C.A."/>
            <person name="Berry A.M."/>
            <person name="Bickhart D.M."/>
            <person name="Choisne N."/>
            <person name="Couloux A."/>
            <person name="Cournoyer B."/>
            <person name="Cruveiller S."/>
            <person name="Daubin V."/>
            <person name="Demange N."/>
            <person name="Francino M.P."/>
            <person name="Goltsman E."/>
            <person name="Huang Y."/>
            <person name="Kopp O.R."/>
            <person name="Labarre L."/>
            <person name="Lapidus A."/>
            <person name="Lavire C."/>
            <person name="Marechal J."/>
            <person name="Martinez M."/>
            <person name="Mastronunzio J.E."/>
            <person name="Mullin B.C."/>
            <person name="Niemann J."/>
            <person name="Pujic P."/>
            <person name="Rawnsley T."/>
            <person name="Rouy Z."/>
            <person name="Schenowitz C."/>
            <person name="Sellstedt A."/>
            <person name="Tavares F."/>
            <person name="Tomkins J.P."/>
            <person name="Vallenet D."/>
            <person name="Valverde C."/>
            <person name="Wall L.G."/>
            <person name="Wang Y."/>
            <person name="Medigue C."/>
            <person name="Benson D.R."/>
        </authorList>
    </citation>
    <scope>NUCLEOTIDE SEQUENCE [LARGE SCALE GENOMIC DNA]</scope>
    <source>
        <strain evidence="3">DSM 45818 / CECT 9043 / CcI3</strain>
    </source>
</reference>
<proteinExistence type="predicted"/>
<gene>
    <name evidence="2" type="ordered locus">Francci3_2793</name>
</gene>
<sequence>MTVRSPFNQTAAIADAEIYREEPIRPDRAITRGSDRRIGVLTPPCYALAHPEERSHAHAECLLECGPAAIPDVTLRVRVRYLQMTVRFVDRGPGDGGRFPPGGRPAGDAEPRGWDEFVPRQVDDVVTVTDLLAAPPGSAVPTAAGPRRNWLPRLSAPRPNPWELAGPASGGVSAGLGPPHTVRFSAPSGRRVETVSGHGEAEPTRITWDSWAVQGELRLNAGLQTWAHQTGETGAHRLVRLRAELVNTSGWHLPAEEAMDHVSLEARRRRHREQAMRHSLIGAHLLLATTEGRFVSLASPPARASEFAKNCVNDGLWPALVTTADGHDTVLVAPIVLPDHPRPAPVDHDSGS</sequence>
<dbReference type="KEGG" id="fra:Francci3_2793"/>
<name>Q2J991_FRACC</name>
<evidence type="ECO:0000256" key="1">
    <source>
        <dbReference type="SAM" id="MobiDB-lite"/>
    </source>
</evidence>
<dbReference type="AlphaFoldDB" id="Q2J991"/>
<dbReference type="Proteomes" id="UP000001937">
    <property type="component" value="Chromosome"/>
</dbReference>
<organism evidence="2 3">
    <name type="scientific">Frankia casuarinae (strain DSM 45818 / CECT 9043 / HFP020203 / CcI3)</name>
    <dbReference type="NCBI Taxonomy" id="106370"/>
    <lineage>
        <taxon>Bacteria</taxon>
        <taxon>Bacillati</taxon>
        <taxon>Actinomycetota</taxon>
        <taxon>Actinomycetes</taxon>
        <taxon>Frankiales</taxon>
        <taxon>Frankiaceae</taxon>
        <taxon>Frankia</taxon>
    </lineage>
</organism>
<keyword evidence="3" id="KW-1185">Reference proteome</keyword>
<dbReference type="HOGENOM" id="CLU_798661_0_0_11"/>
<accession>Q2J991</accession>
<evidence type="ECO:0000313" key="2">
    <source>
        <dbReference type="EMBL" id="ABD12151.1"/>
    </source>
</evidence>
<evidence type="ECO:0000313" key="3">
    <source>
        <dbReference type="Proteomes" id="UP000001937"/>
    </source>
</evidence>
<dbReference type="EMBL" id="CP000249">
    <property type="protein sequence ID" value="ABD12151.1"/>
    <property type="molecule type" value="Genomic_DNA"/>
</dbReference>
<protein>
    <submittedName>
        <fullName evidence="2">Uncharacterized protein</fullName>
    </submittedName>
</protein>